<proteinExistence type="predicted"/>
<reference evidence="1 2" key="1">
    <citation type="journal article" date="2021" name="ISME Commun">
        <title>Automated analysis of genomic sequences facilitates high-throughput and comprehensive description of bacteria.</title>
        <authorList>
            <person name="Hitch T.C.A."/>
        </authorList>
    </citation>
    <scope>NUCLEOTIDE SEQUENCE [LARGE SCALE GENOMIC DNA]</scope>
    <source>
        <strain evidence="2">f_CCE</strain>
    </source>
</reference>
<evidence type="ECO:0008006" key="3">
    <source>
        <dbReference type="Google" id="ProtNLM"/>
    </source>
</evidence>
<dbReference type="RefSeq" id="WP_158360275.1">
    <property type="nucleotide sequence ID" value="NZ_JAOQJF010000058.1"/>
</dbReference>
<evidence type="ECO:0000313" key="1">
    <source>
        <dbReference type="EMBL" id="MCU6801417.1"/>
    </source>
</evidence>
<protein>
    <recommendedName>
        <fullName evidence="3">N-acetyltransferase domain-containing protein</fullName>
    </recommendedName>
</protein>
<sequence>MSDNNENQIISGWKYYNHAMIPTCEPHEIPNLKPLQSGTLLKNRDVWGGKDRPLFARWTEDYDCGYETTFWYCIKDDIFDISALKSKRRYEIKKGLKNFDVKVIDPFQYSEQLYDVAVMAFSAYPEAYRPKIEKRAFINGIDEWTITGSTVFGAFDKESGRLCGYAQLIKQARAINFNIEKTIPEFESKGVNAAICMAIVLYYQKEIEKGYYIVDGARAISHETHFQDYLEKYFGFRRAYCHLHVKYKWWVLLAVKALYPFRTMIEKSKSSLAHNITGVLRMEEWKVRE</sequence>
<evidence type="ECO:0000313" key="2">
    <source>
        <dbReference type="Proteomes" id="UP001652395"/>
    </source>
</evidence>
<comment type="caution">
    <text evidence="1">The sequence shown here is derived from an EMBL/GenBank/DDBJ whole genome shotgun (WGS) entry which is preliminary data.</text>
</comment>
<dbReference type="EMBL" id="JAOQJF010000058">
    <property type="protein sequence ID" value="MCU6801417.1"/>
    <property type="molecule type" value="Genomic_DNA"/>
</dbReference>
<keyword evidence="2" id="KW-1185">Reference proteome</keyword>
<organism evidence="1 2">
    <name type="scientific">Alitiscatomonas aceti</name>
    <dbReference type="NCBI Taxonomy" id="2981724"/>
    <lineage>
        <taxon>Bacteria</taxon>
        <taxon>Bacillati</taxon>
        <taxon>Bacillota</taxon>
        <taxon>Clostridia</taxon>
        <taxon>Lachnospirales</taxon>
        <taxon>Lachnospiraceae</taxon>
        <taxon>Alitiscatomonas</taxon>
    </lineage>
</organism>
<name>A0ABT2V4T0_9FIRM</name>
<gene>
    <name evidence="1" type="ORF">OCV69_16090</name>
</gene>
<accession>A0ABT2V4T0</accession>
<dbReference type="Proteomes" id="UP001652395">
    <property type="component" value="Unassembled WGS sequence"/>
</dbReference>